<reference evidence="2 3" key="1">
    <citation type="submission" date="2021-07" db="EMBL/GenBank/DDBJ databases">
        <authorList>
            <person name="Palmer J.M."/>
        </authorList>
    </citation>
    <scope>NUCLEOTIDE SEQUENCE [LARGE SCALE GENOMIC DNA]</scope>
    <source>
        <strain evidence="2 3">AT_MEX2019</strain>
        <tissue evidence="2">Muscle</tissue>
    </source>
</reference>
<accession>A0ABU7BT46</accession>
<comment type="caution">
    <text evidence="2">The sequence shown here is derived from an EMBL/GenBank/DDBJ whole genome shotgun (WGS) entry which is preliminary data.</text>
</comment>
<protein>
    <submittedName>
        <fullName evidence="2">Uncharacterized protein</fullName>
    </submittedName>
</protein>
<proteinExistence type="predicted"/>
<evidence type="ECO:0000313" key="3">
    <source>
        <dbReference type="Proteomes" id="UP001345963"/>
    </source>
</evidence>
<organism evidence="2 3">
    <name type="scientific">Ataeniobius toweri</name>
    <dbReference type="NCBI Taxonomy" id="208326"/>
    <lineage>
        <taxon>Eukaryota</taxon>
        <taxon>Metazoa</taxon>
        <taxon>Chordata</taxon>
        <taxon>Craniata</taxon>
        <taxon>Vertebrata</taxon>
        <taxon>Euteleostomi</taxon>
        <taxon>Actinopterygii</taxon>
        <taxon>Neopterygii</taxon>
        <taxon>Teleostei</taxon>
        <taxon>Neoteleostei</taxon>
        <taxon>Acanthomorphata</taxon>
        <taxon>Ovalentaria</taxon>
        <taxon>Atherinomorphae</taxon>
        <taxon>Cyprinodontiformes</taxon>
        <taxon>Goodeidae</taxon>
        <taxon>Ataeniobius</taxon>
    </lineage>
</organism>
<feature type="compositionally biased region" description="Acidic residues" evidence="1">
    <location>
        <begin position="112"/>
        <end position="135"/>
    </location>
</feature>
<feature type="region of interest" description="Disordered" evidence="1">
    <location>
        <begin position="1"/>
        <end position="78"/>
    </location>
</feature>
<feature type="compositionally biased region" description="Basic and acidic residues" evidence="1">
    <location>
        <begin position="136"/>
        <end position="161"/>
    </location>
</feature>
<feature type="compositionally biased region" description="Acidic residues" evidence="1">
    <location>
        <begin position="162"/>
        <end position="187"/>
    </location>
</feature>
<dbReference type="Proteomes" id="UP001345963">
    <property type="component" value="Unassembled WGS sequence"/>
</dbReference>
<dbReference type="EMBL" id="JAHUTI010062401">
    <property type="protein sequence ID" value="MED6252745.1"/>
    <property type="molecule type" value="Genomic_DNA"/>
</dbReference>
<feature type="compositionally biased region" description="Basic and acidic residues" evidence="1">
    <location>
        <begin position="188"/>
        <end position="207"/>
    </location>
</feature>
<feature type="compositionally biased region" description="Basic and acidic residues" evidence="1">
    <location>
        <begin position="40"/>
        <end position="50"/>
    </location>
</feature>
<feature type="compositionally biased region" description="Pro residues" evidence="1">
    <location>
        <begin position="52"/>
        <end position="63"/>
    </location>
</feature>
<feature type="compositionally biased region" description="Basic and acidic residues" evidence="1">
    <location>
        <begin position="271"/>
        <end position="287"/>
    </location>
</feature>
<name>A0ABU7BT46_9TELE</name>
<evidence type="ECO:0000313" key="2">
    <source>
        <dbReference type="EMBL" id="MED6252745.1"/>
    </source>
</evidence>
<keyword evidence="3" id="KW-1185">Reference proteome</keyword>
<feature type="region of interest" description="Disordered" evidence="1">
    <location>
        <begin position="90"/>
        <end position="251"/>
    </location>
</feature>
<feature type="region of interest" description="Disordered" evidence="1">
    <location>
        <begin position="263"/>
        <end position="287"/>
    </location>
</feature>
<sequence>MRLSPKRRRHETDEPDGSQVTVTTLPPMYETHAFKKRAMHHDSPVYRTRETPPVPLTTPSPPAKPKRSFRHKEQPEGAAYLEGCGYSRAKRMNGGCDGEAKEETTKLSFFLEENEGSQSETEEDKFSEDREEEDGEASRERVDWRMEKQDAAGEHSSREEEMRDEEDERQQTDECEDLEQASTETDEERSIKNDTETMKGETTREDVSSSSPRRHRRVIRLYQYDEDGQRYSHLPDPPHKASEPVPRLKQRSLSLTRLNAIMAAASTGPMESKKEKGEEKPHFRMDI</sequence>
<evidence type="ECO:0000256" key="1">
    <source>
        <dbReference type="SAM" id="MobiDB-lite"/>
    </source>
</evidence>
<gene>
    <name evidence="2" type="ORF">ATANTOWER_016383</name>
</gene>